<dbReference type="PANTHER" id="PTHR21090">
    <property type="entry name" value="AROM/DEHYDROQUINATE SYNTHASE"/>
    <property type="match status" value="1"/>
</dbReference>
<evidence type="ECO:0000256" key="6">
    <source>
        <dbReference type="ARBA" id="ARBA00023141"/>
    </source>
</evidence>
<dbReference type="InterPro" id="IPR036968">
    <property type="entry name" value="Enolpyruvate_Tfrase_sf"/>
</dbReference>
<comment type="similarity">
    <text evidence="2">Belongs to the EPSP synthase family.</text>
</comment>
<evidence type="ECO:0000256" key="1">
    <source>
        <dbReference type="ARBA" id="ARBA00004811"/>
    </source>
</evidence>
<keyword evidence="6" id="KW-0057">Aromatic amino acid biosynthesis</keyword>
<dbReference type="Pfam" id="PF00275">
    <property type="entry name" value="EPSP_synthase"/>
    <property type="match status" value="1"/>
</dbReference>
<evidence type="ECO:0000313" key="11">
    <source>
        <dbReference type="Proteomes" id="UP000789595"/>
    </source>
</evidence>
<dbReference type="NCBIfam" id="TIGR01356">
    <property type="entry name" value="aroA"/>
    <property type="match status" value="1"/>
</dbReference>
<keyword evidence="8" id="KW-0732">Signal</keyword>
<dbReference type="PIRSF" id="PIRSF000505">
    <property type="entry name" value="EPSPS"/>
    <property type="match status" value="1"/>
</dbReference>
<name>A0A8J2WHE2_9STRA</name>
<dbReference type="OrthoDB" id="197068at2759"/>
<dbReference type="InterPro" id="IPR006264">
    <property type="entry name" value="EPSP_synthase"/>
</dbReference>
<evidence type="ECO:0000256" key="4">
    <source>
        <dbReference type="ARBA" id="ARBA00022605"/>
    </source>
</evidence>
<gene>
    <name evidence="10" type="ORF">PECAL_2P15870</name>
</gene>
<dbReference type="HAMAP" id="MF_00210">
    <property type="entry name" value="EPSP_synth"/>
    <property type="match status" value="1"/>
</dbReference>
<comment type="pathway">
    <text evidence="1">Metabolic intermediate biosynthesis; chorismate biosynthesis; chorismate from D-erythrose 4-phosphate and phosphoenolpyruvate: step 6/7.</text>
</comment>
<comment type="catalytic activity">
    <reaction evidence="7">
        <text>3-phosphoshikimate + phosphoenolpyruvate = 5-O-(1-carboxyvinyl)-3-phosphoshikimate + phosphate</text>
        <dbReference type="Rhea" id="RHEA:21256"/>
        <dbReference type="ChEBI" id="CHEBI:43474"/>
        <dbReference type="ChEBI" id="CHEBI:57701"/>
        <dbReference type="ChEBI" id="CHEBI:58702"/>
        <dbReference type="ChEBI" id="CHEBI:145989"/>
        <dbReference type="EC" id="2.5.1.19"/>
    </reaction>
    <physiologicalReaction direction="left-to-right" evidence="7">
        <dbReference type="Rhea" id="RHEA:21257"/>
    </physiologicalReaction>
</comment>
<dbReference type="InterPro" id="IPR023193">
    <property type="entry name" value="EPSP_synthase_CS"/>
</dbReference>
<dbReference type="GO" id="GO:0008652">
    <property type="term" value="P:amino acid biosynthetic process"/>
    <property type="evidence" value="ECO:0007669"/>
    <property type="project" value="UniProtKB-KW"/>
</dbReference>
<evidence type="ECO:0000313" key="10">
    <source>
        <dbReference type="EMBL" id="CAH0368520.1"/>
    </source>
</evidence>
<keyword evidence="5" id="KW-0808">Transferase</keyword>
<proteinExistence type="inferred from homology"/>
<dbReference type="EMBL" id="CAKKNE010000002">
    <property type="protein sequence ID" value="CAH0368520.1"/>
    <property type="molecule type" value="Genomic_DNA"/>
</dbReference>
<dbReference type="AlphaFoldDB" id="A0A8J2WHE2"/>
<keyword evidence="11" id="KW-1185">Reference proteome</keyword>
<dbReference type="InterPro" id="IPR001986">
    <property type="entry name" value="Enolpyruvate_Tfrase_dom"/>
</dbReference>
<dbReference type="GO" id="GO:0009073">
    <property type="term" value="P:aromatic amino acid family biosynthetic process"/>
    <property type="evidence" value="ECO:0007669"/>
    <property type="project" value="UniProtKB-KW"/>
</dbReference>
<dbReference type="UniPathway" id="UPA00053">
    <property type="reaction ID" value="UER00089"/>
</dbReference>
<dbReference type="CDD" id="cd01556">
    <property type="entry name" value="EPSP_synthase"/>
    <property type="match status" value="1"/>
</dbReference>
<accession>A0A8J2WHE2</accession>
<evidence type="ECO:0000256" key="7">
    <source>
        <dbReference type="ARBA" id="ARBA00044633"/>
    </source>
</evidence>
<evidence type="ECO:0000259" key="9">
    <source>
        <dbReference type="Pfam" id="PF00275"/>
    </source>
</evidence>
<feature type="domain" description="Enolpyruvate transferase" evidence="9">
    <location>
        <begin position="40"/>
        <end position="471"/>
    </location>
</feature>
<dbReference type="Gene3D" id="3.65.10.10">
    <property type="entry name" value="Enolpyruvate transferase domain"/>
    <property type="match status" value="2"/>
</dbReference>
<evidence type="ECO:0000256" key="2">
    <source>
        <dbReference type="ARBA" id="ARBA00009948"/>
    </source>
</evidence>
<feature type="chain" id="PRO_5035191317" description="3-phosphoshikimate 1-carboxyvinyltransferase" evidence="8">
    <location>
        <begin position="17"/>
        <end position="498"/>
    </location>
</feature>
<evidence type="ECO:0000256" key="8">
    <source>
        <dbReference type="SAM" id="SignalP"/>
    </source>
</evidence>
<dbReference type="GO" id="GO:0009423">
    <property type="term" value="P:chorismate biosynthetic process"/>
    <property type="evidence" value="ECO:0007669"/>
    <property type="project" value="UniProtKB-UniPathway"/>
</dbReference>
<organism evidence="10 11">
    <name type="scientific">Pelagomonas calceolata</name>
    <dbReference type="NCBI Taxonomy" id="35677"/>
    <lineage>
        <taxon>Eukaryota</taxon>
        <taxon>Sar</taxon>
        <taxon>Stramenopiles</taxon>
        <taxon>Ochrophyta</taxon>
        <taxon>Pelagophyceae</taxon>
        <taxon>Pelagomonadales</taxon>
        <taxon>Pelagomonadaceae</taxon>
        <taxon>Pelagomonas</taxon>
    </lineage>
</organism>
<dbReference type="GO" id="GO:0003866">
    <property type="term" value="F:3-phosphoshikimate 1-carboxyvinyltransferase activity"/>
    <property type="evidence" value="ECO:0007669"/>
    <property type="project" value="UniProtKB-EC"/>
</dbReference>
<comment type="caution">
    <text evidence="10">The sequence shown here is derived from an EMBL/GenBank/DDBJ whole genome shotgun (WGS) entry which is preliminary data.</text>
</comment>
<dbReference type="PANTHER" id="PTHR21090:SF5">
    <property type="entry name" value="PENTAFUNCTIONAL AROM POLYPEPTIDE"/>
    <property type="match status" value="1"/>
</dbReference>
<dbReference type="Proteomes" id="UP000789595">
    <property type="component" value="Unassembled WGS sequence"/>
</dbReference>
<dbReference type="PROSITE" id="PS00104">
    <property type="entry name" value="EPSP_SYNTHASE_1"/>
    <property type="match status" value="1"/>
</dbReference>
<dbReference type="InterPro" id="IPR013792">
    <property type="entry name" value="RNA3'P_cycl/enolpyr_Trfase_a/b"/>
</dbReference>
<evidence type="ECO:0000256" key="3">
    <source>
        <dbReference type="ARBA" id="ARBA00012450"/>
    </source>
</evidence>
<feature type="signal peptide" evidence="8">
    <location>
        <begin position="1"/>
        <end position="16"/>
    </location>
</feature>
<evidence type="ECO:0000256" key="5">
    <source>
        <dbReference type="ARBA" id="ARBA00022679"/>
    </source>
</evidence>
<dbReference type="EC" id="2.5.1.19" evidence="3"/>
<keyword evidence="4" id="KW-0028">Amino-acid biosynthesis</keyword>
<dbReference type="SUPFAM" id="SSF55205">
    <property type="entry name" value="EPT/RTPC-like"/>
    <property type="match status" value="1"/>
</dbReference>
<protein>
    <recommendedName>
        <fullName evidence="3">3-phosphoshikimate 1-carboxyvinyltransferase</fullName>
        <ecNumber evidence="3">2.5.1.19</ecNumber>
    </recommendedName>
</protein>
<reference evidence="10" key="1">
    <citation type="submission" date="2021-11" db="EMBL/GenBank/DDBJ databases">
        <authorList>
            <consortium name="Genoscope - CEA"/>
            <person name="William W."/>
        </authorList>
    </citation>
    <scope>NUCLEOTIDE SEQUENCE</scope>
</reference>
<sequence>MARLTLSLACLAGAAAFLQPQLQTPLRKGTTLSAVDSLVVEPIAKVGGVVRLPGSKSLSNRALLLAALCEGETVVENLLASDDTERMLEALDAMGVKVKDLGDSAVRVTSTGSLKAPGKDLFLGNAGTAMRPLAAVVAAVAAVDGTSFTLDGTPRMRERPISDLIDGLQQLGCNVECTVNGEFGGCPPVKAEPTEKEVDGGICRVSGKTSSQFLSALLLASPLLARTKPLEIQITDELISQPYVQLTIDLMKQFDVNVDIAPGYKKFTIQSGQKYTNTKLPDQTYFVEGDASSASYFLAAAAMTGGDLTVVGCGSSSTQGDVRFAEVLKDMGARIEMNPTNITVVGGPAQLKGVDVDCLDIPDAAMTLASVALVAEGTTTIRNVGSWRVKETERMKAIVAETSKFGADVTEQPTTCIIKPPTEIKPMCEIETYDDHRIAMTFALAACAGVPVKILDPGCTSKTFPTYFKELSRVTLDADGRKRSALRRLLAKLAFWKK</sequence>